<evidence type="ECO:0000256" key="1">
    <source>
        <dbReference type="ARBA" id="ARBA00004442"/>
    </source>
</evidence>
<dbReference type="PANTHER" id="PTHR30026">
    <property type="entry name" value="OUTER MEMBRANE PROTEIN TOLC"/>
    <property type="match status" value="1"/>
</dbReference>
<keyword evidence="7" id="KW-0998">Cell outer membrane</keyword>
<evidence type="ECO:0000313" key="9">
    <source>
        <dbReference type="EMBL" id="TYB30398.1"/>
    </source>
</evidence>
<gene>
    <name evidence="9" type="ORF">FXF47_09685</name>
</gene>
<proteinExistence type="inferred from homology"/>
<dbReference type="SUPFAM" id="SSF56954">
    <property type="entry name" value="Outer membrane efflux proteins (OEP)"/>
    <property type="match status" value="1"/>
</dbReference>
<dbReference type="Pfam" id="PF02321">
    <property type="entry name" value="OEP"/>
    <property type="match status" value="1"/>
</dbReference>
<accession>A0A5D0MGM8</accession>
<dbReference type="InterPro" id="IPR051906">
    <property type="entry name" value="TolC-like"/>
</dbReference>
<evidence type="ECO:0000313" key="10">
    <source>
        <dbReference type="Proteomes" id="UP000324143"/>
    </source>
</evidence>
<evidence type="ECO:0000256" key="2">
    <source>
        <dbReference type="ARBA" id="ARBA00007613"/>
    </source>
</evidence>
<dbReference type="PANTHER" id="PTHR30026:SF20">
    <property type="entry name" value="OUTER MEMBRANE PROTEIN TOLC"/>
    <property type="match status" value="1"/>
</dbReference>
<dbReference type="AlphaFoldDB" id="A0A5D0MGM8"/>
<dbReference type="EMBL" id="VSIX01000139">
    <property type="protein sequence ID" value="TYB30398.1"/>
    <property type="molecule type" value="Genomic_DNA"/>
</dbReference>
<protein>
    <submittedName>
        <fullName evidence="9">TolC family protein</fullName>
    </submittedName>
</protein>
<keyword evidence="3" id="KW-0813">Transport</keyword>
<dbReference type="InterPro" id="IPR003423">
    <property type="entry name" value="OMP_efflux"/>
</dbReference>
<comment type="subcellular location">
    <subcellularLocation>
        <location evidence="1">Cell outer membrane</location>
    </subcellularLocation>
</comment>
<keyword evidence="10" id="KW-1185">Reference proteome</keyword>
<dbReference type="GO" id="GO:0009279">
    <property type="term" value="C:cell outer membrane"/>
    <property type="evidence" value="ECO:0007669"/>
    <property type="project" value="UniProtKB-SubCell"/>
</dbReference>
<organism evidence="9 10">
    <name type="scientific">Candidatus Mcinerneyibacterium aminivorans</name>
    <dbReference type="NCBI Taxonomy" id="2703815"/>
    <lineage>
        <taxon>Bacteria</taxon>
        <taxon>Candidatus Macinerneyibacteriota</taxon>
        <taxon>Candidatus Mcinerneyibacteria</taxon>
        <taxon>Candidatus Mcinerneyibacteriales</taxon>
        <taxon>Candidatus Mcinerneyibacteriaceae</taxon>
        <taxon>Candidatus Mcinerneyibacterium</taxon>
    </lineage>
</organism>
<comment type="caution">
    <text evidence="9">The sequence shown here is derived from an EMBL/GenBank/DDBJ whole genome shotgun (WGS) entry which is preliminary data.</text>
</comment>
<evidence type="ECO:0000256" key="3">
    <source>
        <dbReference type="ARBA" id="ARBA00022448"/>
    </source>
</evidence>
<keyword evidence="4" id="KW-1134">Transmembrane beta strand</keyword>
<keyword evidence="8" id="KW-0175">Coiled coil</keyword>
<keyword evidence="5" id="KW-0812">Transmembrane</keyword>
<evidence type="ECO:0000256" key="7">
    <source>
        <dbReference type="ARBA" id="ARBA00023237"/>
    </source>
</evidence>
<evidence type="ECO:0000256" key="5">
    <source>
        <dbReference type="ARBA" id="ARBA00022692"/>
    </source>
</evidence>
<dbReference type="Gene3D" id="1.20.1600.10">
    <property type="entry name" value="Outer membrane efflux proteins (OEP)"/>
    <property type="match status" value="1"/>
</dbReference>
<keyword evidence="6" id="KW-0472">Membrane</keyword>
<dbReference type="GO" id="GO:1990281">
    <property type="term" value="C:efflux pump complex"/>
    <property type="evidence" value="ECO:0007669"/>
    <property type="project" value="TreeGrafter"/>
</dbReference>
<dbReference type="GO" id="GO:0015562">
    <property type="term" value="F:efflux transmembrane transporter activity"/>
    <property type="evidence" value="ECO:0007669"/>
    <property type="project" value="InterPro"/>
</dbReference>
<comment type="similarity">
    <text evidence="2">Belongs to the outer membrane factor (OMF) (TC 1.B.17) family.</text>
</comment>
<reference evidence="9" key="1">
    <citation type="submission" date="2019-08" db="EMBL/GenBank/DDBJ databases">
        <title>Genomic characterization of a novel candidate phylum (ARYD3) from a high temperature, high salinity tertiary oil reservoir in north central Oklahoma, USA.</title>
        <authorList>
            <person name="Youssef N.H."/>
            <person name="Yadav A."/>
            <person name="Elshahed M.S."/>
        </authorList>
    </citation>
    <scope>NUCLEOTIDE SEQUENCE [LARGE SCALE GENOMIC DNA]</scope>
    <source>
        <strain evidence="9">ARYD3</strain>
    </source>
</reference>
<sequence>MKKLYLVLFVAIFVITSYSMTFQEYLDIVFEKSDIKRDVKLYKKRNHYDNLNNLSMIIPRADININIPEYSYYDETEYLDEQNNAYSSENLSYGANVSISQYLPTNTEINSKLYYNYYQNYREAGYEKDGLSGQTLEFTINQNIWGTNKGFHYYKIWRNESKINNIQNDRYNLEILKEAYTNYIDYLIAKRNYLLNKKMYERYRDIYESAKNKYKMGLFDLITYNRVKKEYKFYELDFNDSKRKLKSQKQSLEMFLNTEFNDIEFSVENIGYDIFEGKQPEARITEKKLEFDNAYRNYKFNKANSEVKLYASISSKYSNFGEEDFSGIENDNYSISMTLSIPFANLSKVSSLNNAEINYLIEKYKKEDEIENIRINYKNLKSDLKNYHEKLALYDDILPDLKENYNISLKRFNMGMITLEELRSIENEYINAELNYLRALKNYNLTAIELGKYIGNIDKIMEELL</sequence>
<dbReference type="GO" id="GO:0015288">
    <property type="term" value="F:porin activity"/>
    <property type="evidence" value="ECO:0007669"/>
    <property type="project" value="TreeGrafter"/>
</dbReference>
<dbReference type="Proteomes" id="UP000324143">
    <property type="component" value="Unassembled WGS sequence"/>
</dbReference>
<feature type="coiled-coil region" evidence="8">
    <location>
        <begin position="363"/>
        <end position="390"/>
    </location>
</feature>
<evidence type="ECO:0000256" key="6">
    <source>
        <dbReference type="ARBA" id="ARBA00023136"/>
    </source>
</evidence>
<evidence type="ECO:0000256" key="8">
    <source>
        <dbReference type="SAM" id="Coils"/>
    </source>
</evidence>
<name>A0A5D0MGM8_9BACT</name>
<evidence type="ECO:0000256" key="4">
    <source>
        <dbReference type="ARBA" id="ARBA00022452"/>
    </source>
</evidence>